<sequence length="633" mass="68268">MASVDTQIADTQPRRAGMMSLSLAALGVVYGDIGTSPLYAFREAMAAAGATHGGVAREDVLGLLSLILWTLLLIVTAKYVLILLRADNEGEGGTLSLLALAQRAMGRPNRLILVLGLIGAALFYGDATITPAISVLSAIEGLKLVTPGVDPYIQPMAIAIIIGLFLVQSHGTQAVARWFGPIMLIWFMVMAAAGLNWTIRNPDVLAALNPIHALNFVLGNGRLGLIVLGAAFLAVTGAEALYADMGHFGRKPIQLAWLFVAFPALALTYFGQGALVLSNPAAMVNPFFHLFPGWALLPVVILATMATIIASQAVITGAYSLTRQAVQLRMLPRMKIRHTSDEHEGQIFVPGVNLWLMIAVLALVMTFGNSSGLASAYGISVTGAMVVTAILAMVVARKHWGLPLWASIGMMLPFLVLDLTFLGANLIKISDGGYVSLGIAATMLILMTSWMRGTAIVLAKDREAELPMASLLEQVNRSGSIATVPGTAVFLTSTPDLAPSALLHSLKHFKSLHEQNVILTITTAEVPRVAQTERVRIEEIDERFRRVELIYGYAEEPDVPRALLQCRRQGWKFDIMATSFILSRKRLRIATRSRMPGWQGRLFITLSRNAAGASDYFRIPAGRVVEIGAQMNI</sequence>
<comment type="similarity">
    <text evidence="2 13">Belongs to the HAK/KUP transporter (TC 2.A.72) family.</text>
</comment>
<dbReference type="Pfam" id="PF02705">
    <property type="entry name" value="K_trans"/>
    <property type="match status" value="1"/>
</dbReference>
<evidence type="ECO:0000259" key="14">
    <source>
        <dbReference type="Pfam" id="PF02705"/>
    </source>
</evidence>
<evidence type="ECO:0000256" key="11">
    <source>
        <dbReference type="ARBA" id="ARBA00023065"/>
    </source>
</evidence>
<keyword evidence="17" id="KW-1185">Reference proteome</keyword>
<feature type="transmembrane region" description="Helical" evidence="13">
    <location>
        <begin position="21"/>
        <end position="40"/>
    </location>
</feature>
<name>A0AAD3NYM6_9RHOB</name>
<feature type="transmembrane region" description="Helical" evidence="13">
    <location>
        <begin position="347"/>
        <end position="368"/>
    </location>
</feature>
<dbReference type="RefSeq" id="WP_227493487.1">
    <property type="nucleotide sequence ID" value="NZ_BSFH01000032.1"/>
</dbReference>
<evidence type="ECO:0000313" key="17">
    <source>
        <dbReference type="Proteomes" id="UP001143349"/>
    </source>
</evidence>
<evidence type="ECO:0000256" key="4">
    <source>
        <dbReference type="ARBA" id="ARBA00022475"/>
    </source>
</evidence>
<feature type="transmembrane region" description="Helical" evidence="13">
    <location>
        <begin position="433"/>
        <end position="451"/>
    </location>
</feature>
<comment type="catalytic activity">
    <reaction evidence="13">
        <text>K(+)(in) + H(+)(in) = K(+)(out) + H(+)(out)</text>
        <dbReference type="Rhea" id="RHEA:28490"/>
        <dbReference type="ChEBI" id="CHEBI:15378"/>
        <dbReference type="ChEBI" id="CHEBI:29103"/>
    </reaction>
</comment>
<evidence type="ECO:0000256" key="10">
    <source>
        <dbReference type="ARBA" id="ARBA00022989"/>
    </source>
</evidence>
<proteinExistence type="inferred from homology"/>
<reference evidence="16" key="1">
    <citation type="journal article" date="2014" name="Int. J. Syst. Evol. Microbiol.">
        <title>Complete genome sequence of Corynebacterium casei LMG S-19264T (=DSM 44701T), isolated from a smear-ripened cheese.</title>
        <authorList>
            <consortium name="US DOE Joint Genome Institute (JGI-PGF)"/>
            <person name="Walter F."/>
            <person name="Albersmeier A."/>
            <person name="Kalinowski J."/>
            <person name="Ruckert C."/>
        </authorList>
    </citation>
    <scope>NUCLEOTIDE SEQUENCE</scope>
    <source>
        <strain evidence="16">VKM B-2222</strain>
    </source>
</reference>
<dbReference type="InterPro" id="IPR053951">
    <property type="entry name" value="K_trans_N"/>
</dbReference>
<dbReference type="EMBL" id="BSFH01000032">
    <property type="protein sequence ID" value="GLK65006.1"/>
    <property type="molecule type" value="Genomic_DNA"/>
</dbReference>
<keyword evidence="3 13" id="KW-0813">Transport</keyword>
<evidence type="ECO:0000256" key="6">
    <source>
        <dbReference type="ARBA" id="ARBA00022538"/>
    </source>
</evidence>
<feature type="transmembrane region" description="Helical" evidence="13">
    <location>
        <begin position="60"/>
        <end position="81"/>
    </location>
</feature>
<evidence type="ECO:0000259" key="15">
    <source>
        <dbReference type="Pfam" id="PF22776"/>
    </source>
</evidence>
<keyword evidence="8 13" id="KW-0769">Symport</keyword>
<keyword evidence="11 13" id="KW-0406">Ion transport</keyword>
<feature type="transmembrane region" description="Helical" evidence="13">
    <location>
        <begin position="295"/>
        <end position="326"/>
    </location>
</feature>
<evidence type="ECO:0000256" key="7">
    <source>
        <dbReference type="ARBA" id="ARBA00022692"/>
    </source>
</evidence>
<dbReference type="GO" id="GO:0005886">
    <property type="term" value="C:plasma membrane"/>
    <property type="evidence" value="ECO:0007669"/>
    <property type="project" value="UniProtKB-SubCell"/>
</dbReference>
<evidence type="ECO:0000256" key="8">
    <source>
        <dbReference type="ARBA" id="ARBA00022847"/>
    </source>
</evidence>
<comment type="function">
    <text evidence="13">Transport of potassium into the cell. Likely operates as a K(+):H(+) symporter.</text>
</comment>
<reference evidence="16" key="2">
    <citation type="submission" date="2023-01" db="EMBL/GenBank/DDBJ databases">
        <authorList>
            <person name="Sun Q."/>
            <person name="Evtushenko L."/>
        </authorList>
    </citation>
    <scope>NUCLEOTIDE SEQUENCE</scope>
    <source>
        <strain evidence="16">VKM B-2222</strain>
    </source>
</reference>
<evidence type="ECO:0000256" key="13">
    <source>
        <dbReference type="HAMAP-Rule" id="MF_01522"/>
    </source>
</evidence>
<keyword evidence="12 13" id="KW-0472">Membrane</keyword>
<accession>A0AAD3NYM6</accession>
<feature type="transmembrane region" description="Helical" evidence="13">
    <location>
        <begin position="255"/>
        <end position="275"/>
    </location>
</feature>
<organism evidence="16 17">
    <name type="scientific">Paracoccus kondratievae</name>
    <dbReference type="NCBI Taxonomy" id="135740"/>
    <lineage>
        <taxon>Bacteria</taxon>
        <taxon>Pseudomonadati</taxon>
        <taxon>Pseudomonadota</taxon>
        <taxon>Alphaproteobacteria</taxon>
        <taxon>Rhodobacterales</taxon>
        <taxon>Paracoccaceae</taxon>
        <taxon>Paracoccus</taxon>
    </lineage>
</organism>
<keyword evidence="9 13" id="KW-0630">Potassium</keyword>
<keyword evidence="10 13" id="KW-1133">Transmembrane helix</keyword>
<keyword evidence="4 13" id="KW-1003">Cell membrane</keyword>
<feature type="transmembrane region" description="Helical" evidence="13">
    <location>
        <begin position="179"/>
        <end position="199"/>
    </location>
</feature>
<feature type="transmembrane region" description="Helical" evidence="13">
    <location>
        <begin position="223"/>
        <end position="243"/>
    </location>
</feature>
<dbReference type="GO" id="GO:0015079">
    <property type="term" value="F:potassium ion transmembrane transporter activity"/>
    <property type="evidence" value="ECO:0007669"/>
    <property type="project" value="UniProtKB-UniRule"/>
</dbReference>
<evidence type="ECO:0000256" key="12">
    <source>
        <dbReference type="ARBA" id="ARBA00023136"/>
    </source>
</evidence>
<dbReference type="Proteomes" id="UP001143349">
    <property type="component" value="Unassembled WGS sequence"/>
</dbReference>
<keyword evidence="5" id="KW-0997">Cell inner membrane</keyword>
<feature type="transmembrane region" description="Helical" evidence="13">
    <location>
        <begin position="402"/>
        <end position="427"/>
    </location>
</feature>
<evidence type="ECO:0000313" key="16">
    <source>
        <dbReference type="EMBL" id="GLK65006.1"/>
    </source>
</evidence>
<dbReference type="GO" id="GO:0015293">
    <property type="term" value="F:symporter activity"/>
    <property type="evidence" value="ECO:0007669"/>
    <property type="project" value="UniProtKB-UniRule"/>
</dbReference>
<dbReference type="InterPro" id="IPR023051">
    <property type="entry name" value="Kup"/>
</dbReference>
<dbReference type="PANTHER" id="PTHR30540:SF79">
    <property type="entry name" value="LOW AFFINITY POTASSIUM TRANSPORT SYSTEM PROTEIN KUP"/>
    <property type="match status" value="1"/>
</dbReference>
<evidence type="ECO:0000256" key="2">
    <source>
        <dbReference type="ARBA" id="ARBA00007019"/>
    </source>
</evidence>
<feature type="transmembrane region" description="Helical" evidence="13">
    <location>
        <begin position="374"/>
        <end position="395"/>
    </location>
</feature>
<keyword evidence="7 13" id="KW-0812">Transmembrane</keyword>
<comment type="caution">
    <text evidence="16">The sequence shown here is derived from an EMBL/GenBank/DDBJ whole genome shotgun (WGS) entry which is preliminary data.</text>
</comment>
<keyword evidence="6 13" id="KW-0633">Potassium transport</keyword>
<feature type="transmembrane region" description="Helical" evidence="13">
    <location>
        <begin position="111"/>
        <end position="139"/>
    </location>
</feature>
<feature type="domain" description="K+ potassium transporter C-terminal" evidence="15">
    <location>
        <begin position="485"/>
        <end position="633"/>
    </location>
</feature>
<dbReference type="InterPro" id="IPR053952">
    <property type="entry name" value="K_trans_C"/>
</dbReference>
<feature type="transmembrane region" description="Helical" evidence="13">
    <location>
        <begin position="151"/>
        <end position="167"/>
    </location>
</feature>
<evidence type="ECO:0000256" key="9">
    <source>
        <dbReference type="ARBA" id="ARBA00022958"/>
    </source>
</evidence>
<protein>
    <recommendedName>
        <fullName evidence="13">Probable potassium transport system protein Kup</fullName>
    </recommendedName>
</protein>
<feature type="domain" description="K+ potassium transporter integral membrane" evidence="14">
    <location>
        <begin position="22"/>
        <end position="473"/>
    </location>
</feature>
<evidence type="ECO:0000256" key="5">
    <source>
        <dbReference type="ARBA" id="ARBA00022519"/>
    </source>
</evidence>
<comment type="subcellular location">
    <subcellularLocation>
        <location evidence="13">Cell membrane</location>
        <topology evidence="13">Multi-pass membrane protein</topology>
    </subcellularLocation>
    <subcellularLocation>
        <location evidence="1">Membrane</location>
        <topology evidence="1">Multi-pass membrane protein</topology>
    </subcellularLocation>
</comment>
<dbReference type="InterPro" id="IPR003855">
    <property type="entry name" value="K+_transporter"/>
</dbReference>
<dbReference type="PANTHER" id="PTHR30540">
    <property type="entry name" value="OSMOTIC STRESS POTASSIUM TRANSPORTER"/>
    <property type="match status" value="1"/>
</dbReference>
<evidence type="ECO:0000256" key="1">
    <source>
        <dbReference type="ARBA" id="ARBA00004141"/>
    </source>
</evidence>
<gene>
    <name evidence="13 16" type="primary">kup</name>
    <name evidence="16" type="ORF">GCM10017635_24770</name>
</gene>
<dbReference type="HAMAP" id="MF_01522">
    <property type="entry name" value="Kup"/>
    <property type="match status" value="1"/>
</dbReference>
<evidence type="ECO:0000256" key="3">
    <source>
        <dbReference type="ARBA" id="ARBA00022448"/>
    </source>
</evidence>
<dbReference type="Pfam" id="PF22776">
    <property type="entry name" value="K_trans_C"/>
    <property type="match status" value="1"/>
</dbReference>
<dbReference type="AlphaFoldDB" id="A0AAD3NYM6"/>